<dbReference type="InterPro" id="IPR006703">
    <property type="entry name" value="G_AIG1"/>
</dbReference>
<dbReference type="EMBL" id="BEXD01003820">
    <property type="protein sequence ID" value="GBC02291.1"/>
    <property type="molecule type" value="Genomic_DNA"/>
</dbReference>
<reference evidence="3 5" key="1">
    <citation type="submission" date="2017-11" db="EMBL/GenBank/DDBJ databases">
        <title>The genome of Rhizophagus clarus HR1 reveals common genetic basis of auxotrophy among arbuscular mycorrhizal fungi.</title>
        <authorList>
            <person name="Kobayashi Y."/>
        </authorList>
    </citation>
    <scope>NUCLEOTIDE SEQUENCE [LARGE SCALE GENOMIC DNA]</scope>
    <source>
        <strain evidence="3 5">HR1</strain>
    </source>
</reference>
<dbReference type="Pfam" id="PF04548">
    <property type="entry name" value="AIG1"/>
    <property type="match status" value="1"/>
</dbReference>
<dbReference type="InterPro" id="IPR006553">
    <property type="entry name" value="Leu-rich_rpt_Cys-con_subtyp"/>
</dbReference>
<name>A0A2Z6RJL2_9GLOM</name>
<protein>
    <submittedName>
        <fullName evidence="4">T9SS type A sorting domain-containing protein</fullName>
    </submittedName>
</protein>
<dbReference type="Proteomes" id="UP000615446">
    <property type="component" value="Unassembled WGS sequence"/>
</dbReference>
<comment type="caution">
    <text evidence="3">The sequence shown here is derived from an EMBL/GenBank/DDBJ whole genome shotgun (WGS) entry which is preliminary data.</text>
</comment>
<dbReference type="InterPro" id="IPR032675">
    <property type="entry name" value="LRR_dom_sf"/>
</dbReference>
<dbReference type="EMBL" id="BLAL01000193">
    <property type="protein sequence ID" value="GES90134.1"/>
    <property type="molecule type" value="Genomic_DNA"/>
</dbReference>
<dbReference type="SUPFAM" id="SSF52540">
    <property type="entry name" value="P-loop containing nucleoside triphosphate hydrolases"/>
    <property type="match status" value="1"/>
</dbReference>
<keyword evidence="5" id="KW-1185">Reference proteome</keyword>
<dbReference type="Gene3D" id="3.40.50.300">
    <property type="entry name" value="P-loop containing nucleotide triphosphate hydrolases"/>
    <property type="match status" value="1"/>
</dbReference>
<evidence type="ECO:0000256" key="1">
    <source>
        <dbReference type="ARBA" id="ARBA00022741"/>
    </source>
</evidence>
<evidence type="ECO:0000259" key="2">
    <source>
        <dbReference type="Pfam" id="PF04548"/>
    </source>
</evidence>
<dbReference type="PANTHER" id="PTHR46433:SF1">
    <property type="entry name" value="ANKYRIN REPEAT-CONTAINING PROTEIN"/>
    <property type="match status" value="1"/>
</dbReference>
<dbReference type="SMART" id="SM00367">
    <property type="entry name" value="LRR_CC"/>
    <property type="match status" value="4"/>
</dbReference>
<gene>
    <name evidence="4" type="ORF">RCL2_001700300</name>
    <name evidence="3" type="ORF">RclHR1_04540015</name>
</gene>
<dbReference type="STRING" id="94130.A0A2Z6RJL2"/>
<dbReference type="GO" id="GO:0005525">
    <property type="term" value="F:GTP binding"/>
    <property type="evidence" value="ECO:0007669"/>
    <property type="project" value="InterPro"/>
</dbReference>
<evidence type="ECO:0000313" key="3">
    <source>
        <dbReference type="EMBL" id="GBC02291.1"/>
    </source>
</evidence>
<dbReference type="Proteomes" id="UP000247702">
    <property type="component" value="Unassembled WGS sequence"/>
</dbReference>
<dbReference type="AlphaFoldDB" id="A0A2Z6RJL2"/>
<dbReference type="InterPro" id="IPR027417">
    <property type="entry name" value="P-loop_NTPase"/>
</dbReference>
<accession>A0A2Z6RJL2</accession>
<reference evidence="4" key="2">
    <citation type="submission" date="2019-10" db="EMBL/GenBank/DDBJ databases">
        <title>Conservation and host-specific expression of non-tandemly repeated heterogenous ribosome RNA gene in arbuscular mycorrhizal fungi.</title>
        <authorList>
            <person name="Maeda T."/>
            <person name="Kobayashi Y."/>
            <person name="Nakagawa T."/>
            <person name="Ezawa T."/>
            <person name="Yamaguchi K."/>
            <person name="Bino T."/>
            <person name="Nishimoto Y."/>
            <person name="Shigenobu S."/>
            <person name="Kawaguchi M."/>
        </authorList>
    </citation>
    <scope>NUCLEOTIDE SEQUENCE</scope>
    <source>
        <strain evidence="4">HR1</strain>
    </source>
</reference>
<sequence>MPKNQDWFNKKYSKEENLDIVESERLKLKGFLKVKNFTKLKRIRLEKFELTKLEISGCSQLTQIELTELSLLRSISITNCPNLITLNCSSTGLTSLEISNCPEFDWSKLPKLRNLSVTDCQQLTSLDCSTTELTSLEIINCPQLKKIIDSSKSTDPKSLYVRGYSNLTEFDCLETDFTRLKISDCSQIDLTNFPKITSLSVIECSNLIKLHCSSAQLTSLEIINCTQLKKITDSFSSKLKSLCVRGYSNLTELDCSETGFTSLKIIGCSEINDVNLTNLPEITNLSVIDCSKLTKFYCSSTVLNNLVISECYRLKEADLSRLPNLKSLSVTDCPKLTKLDCSSINTLTELGVSDLPELNCSNTSIKELSLNLCPYITKLDCSNNSELINIDVSNCFKLQYIDCSNCSNSNFTHLDLSYCPKSIKVNPSDLNIIRKKENIKNILIVGRTGSGKSALANVLTNTNEFKESAYALSETRNFKKQEFKWKENNFRVVDTIGVSNTSLALKDVLYKIADGIYSMPEGISQVLFVFNGGFKKEEINTFNIIKDFILEINIIEYITLVKTKFVNFRIKEDCEKDIDKMKNESDSTIKKIVESVNRVIHVDNPSVNIEAADDADDDNDYIVTQIKVNKKTREQSRKKLLDYLEDAAPIKENKYFKLKTWDKLRDKIKTITEHNKDDDEILQEMSKSDPELIALYNASEKLCLIL</sequence>
<proteinExistence type="predicted"/>
<evidence type="ECO:0000313" key="4">
    <source>
        <dbReference type="EMBL" id="GES90134.1"/>
    </source>
</evidence>
<dbReference type="SUPFAM" id="SSF52058">
    <property type="entry name" value="L domain-like"/>
    <property type="match status" value="1"/>
</dbReference>
<feature type="domain" description="AIG1-type G" evidence="2">
    <location>
        <begin position="440"/>
        <end position="605"/>
    </location>
</feature>
<dbReference type="PANTHER" id="PTHR46433">
    <property type="entry name" value="ANK_REP_REGION DOMAIN-CONTAINING PROTEIN-RELATED"/>
    <property type="match status" value="1"/>
</dbReference>
<dbReference type="OrthoDB" id="8954335at2759"/>
<evidence type="ECO:0000313" key="5">
    <source>
        <dbReference type="Proteomes" id="UP000247702"/>
    </source>
</evidence>
<keyword evidence="1" id="KW-0547">Nucleotide-binding</keyword>
<dbReference type="Gene3D" id="3.80.10.10">
    <property type="entry name" value="Ribonuclease Inhibitor"/>
    <property type="match status" value="2"/>
</dbReference>
<organism evidence="3 5">
    <name type="scientific">Rhizophagus clarus</name>
    <dbReference type="NCBI Taxonomy" id="94130"/>
    <lineage>
        <taxon>Eukaryota</taxon>
        <taxon>Fungi</taxon>
        <taxon>Fungi incertae sedis</taxon>
        <taxon>Mucoromycota</taxon>
        <taxon>Glomeromycotina</taxon>
        <taxon>Glomeromycetes</taxon>
        <taxon>Glomerales</taxon>
        <taxon>Glomeraceae</taxon>
        <taxon>Rhizophagus</taxon>
    </lineage>
</organism>